<dbReference type="RefSeq" id="WP_076821240.1">
    <property type="nucleotide sequence ID" value="NZ_MOMC01000079.1"/>
</dbReference>
<sequence>MTSLRSKPTASWERGPTTFEVVVWAIRVRERTTGKRWQVRWTVAGRSHPVTETFRSSKSAESRRAEILTAVRKGEAFDVDTGRPVSELRTAAPPSPAARTWLAVAREFCDLKWAEGQAPGTRRSLAQALAAATAALFTDEPPARLAELTREALVSWTFTTGARSKVGTDGRRVEFDPPAGWAEVLGWMEGHTRPITDLADPDVLRAVLTAVGRKLDGKPAAPNTLTRRRAVLDMTLDHAARRGDLEANPLDAEEWRPARMVMIVDRRVVVDHPRAVALMAAVRAGAAPQLEGFFAVTYYAACRPGEVQELRRDQLTLPTSGWGQAAIVSNNPEVSPRWADDPSERKGRALKHRQPGQIRVVPLHPDLVSLLRRHLDLYGTAPDGRLFRSTGGLAVANDTYRKVWAKARTQALTEAEAASPLAARPYDLRHAAVSRWLNAGVSPQKVAEWAGHTVAVLLRIYAACIVGEEQRAMRLIDASFSAETGTTNGPQVAGDHET</sequence>
<proteinExistence type="predicted"/>
<dbReference type="STRING" id="1834516.BL253_32000"/>
<comment type="caution">
    <text evidence="3">The sequence shown here is derived from an EMBL/GenBank/DDBJ whole genome shotgun (WGS) entry which is preliminary data.</text>
</comment>
<organism evidence="3 4">
    <name type="scientific">Pseudofrankia asymbiotica</name>
    <dbReference type="NCBI Taxonomy" id="1834516"/>
    <lineage>
        <taxon>Bacteria</taxon>
        <taxon>Bacillati</taxon>
        <taxon>Actinomycetota</taxon>
        <taxon>Actinomycetes</taxon>
        <taxon>Frankiales</taxon>
        <taxon>Frankiaceae</taxon>
        <taxon>Pseudofrankia</taxon>
    </lineage>
</organism>
<dbReference type="OrthoDB" id="3773913at2"/>
<dbReference type="Pfam" id="PF00589">
    <property type="entry name" value="Phage_integrase"/>
    <property type="match status" value="1"/>
</dbReference>
<dbReference type="GO" id="GO:0003677">
    <property type="term" value="F:DNA binding"/>
    <property type="evidence" value="ECO:0007669"/>
    <property type="project" value="InterPro"/>
</dbReference>
<dbReference type="InterPro" id="IPR011010">
    <property type="entry name" value="DNA_brk_join_enz"/>
</dbReference>
<reference evidence="4" key="1">
    <citation type="submission" date="2016-10" db="EMBL/GenBank/DDBJ databases">
        <title>Frankia sp. NRRL B-16386 Genome sequencing.</title>
        <authorList>
            <person name="Ghodhbane-Gtari F."/>
            <person name="Swanson E."/>
            <person name="Gueddou A."/>
            <person name="Hezbri K."/>
            <person name="Ktari K."/>
            <person name="Nouioui I."/>
            <person name="Morris K."/>
            <person name="Simpson S."/>
            <person name="Abebe-Akele F."/>
            <person name="Thomas K."/>
            <person name="Gtari M."/>
            <person name="Tisa L.S."/>
        </authorList>
    </citation>
    <scope>NUCLEOTIDE SEQUENCE [LARGE SCALE GENOMIC DNA]</scope>
    <source>
        <strain evidence="4">NRRL B-16386</strain>
    </source>
</reference>
<dbReference type="AlphaFoldDB" id="A0A1V2I1N9"/>
<dbReference type="InterPro" id="IPR013762">
    <property type="entry name" value="Integrase-like_cat_sf"/>
</dbReference>
<dbReference type="PANTHER" id="PTHR30349:SF64">
    <property type="entry name" value="PROPHAGE INTEGRASE INTD-RELATED"/>
    <property type="match status" value="1"/>
</dbReference>
<name>A0A1V2I1N9_9ACTN</name>
<keyword evidence="4" id="KW-1185">Reference proteome</keyword>
<dbReference type="PANTHER" id="PTHR30349">
    <property type="entry name" value="PHAGE INTEGRASE-RELATED"/>
    <property type="match status" value="1"/>
</dbReference>
<dbReference type="SUPFAM" id="SSF56349">
    <property type="entry name" value="DNA breaking-rejoining enzymes"/>
    <property type="match status" value="1"/>
</dbReference>
<gene>
    <name evidence="3" type="ORF">BL253_32000</name>
</gene>
<evidence type="ECO:0000259" key="2">
    <source>
        <dbReference type="PROSITE" id="PS51898"/>
    </source>
</evidence>
<dbReference type="GO" id="GO:0015074">
    <property type="term" value="P:DNA integration"/>
    <property type="evidence" value="ECO:0007669"/>
    <property type="project" value="InterPro"/>
</dbReference>
<protein>
    <submittedName>
        <fullName evidence="3">Integrase</fullName>
    </submittedName>
</protein>
<evidence type="ECO:0000256" key="1">
    <source>
        <dbReference type="ARBA" id="ARBA00023172"/>
    </source>
</evidence>
<dbReference type="InterPro" id="IPR050090">
    <property type="entry name" value="Tyrosine_recombinase_XerCD"/>
</dbReference>
<dbReference type="Gene3D" id="1.10.443.10">
    <property type="entry name" value="Intergrase catalytic core"/>
    <property type="match status" value="1"/>
</dbReference>
<dbReference type="InterPro" id="IPR002104">
    <property type="entry name" value="Integrase_catalytic"/>
</dbReference>
<feature type="domain" description="Tyr recombinase" evidence="2">
    <location>
        <begin position="265"/>
        <end position="475"/>
    </location>
</feature>
<evidence type="ECO:0000313" key="3">
    <source>
        <dbReference type="EMBL" id="ONH23840.1"/>
    </source>
</evidence>
<accession>A0A1V2I1N9</accession>
<dbReference type="GO" id="GO:0006310">
    <property type="term" value="P:DNA recombination"/>
    <property type="evidence" value="ECO:0007669"/>
    <property type="project" value="UniProtKB-KW"/>
</dbReference>
<dbReference type="EMBL" id="MOMC01000079">
    <property type="protein sequence ID" value="ONH23840.1"/>
    <property type="molecule type" value="Genomic_DNA"/>
</dbReference>
<evidence type="ECO:0000313" key="4">
    <source>
        <dbReference type="Proteomes" id="UP000188929"/>
    </source>
</evidence>
<dbReference type="PROSITE" id="PS51898">
    <property type="entry name" value="TYR_RECOMBINASE"/>
    <property type="match status" value="1"/>
</dbReference>
<dbReference type="Proteomes" id="UP000188929">
    <property type="component" value="Unassembled WGS sequence"/>
</dbReference>
<keyword evidence="1" id="KW-0233">DNA recombination</keyword>